<dbReference type="CDD" id="cd04301">
    <property type="entry name" value="NAT_SF"/>
    <property type="match status" value="1"/>
</dbReference>
<dbReference type="STRING" id="200378.SAMN05216553_106517"/>
<evidence type="ECO:0000259" key="1">
    <source>
        <dbReference type="PROSITE" id="PS51186"/>
    </source>
</evidence>
<dbReference type="PROSITE" id="PS51186">
    <property type="entry name" value="GNAT"/>
    <property type="match status" value="1"/>
</dbReference>
<protein>
    <submittedName>
        <fullName evidence="2">Predicted acetyltransferase, GNAT family</fullName>
    </submittedName>
</protein>
<gene>
    <name evidence="2" type="ORF">SAMN05216553_106517</name>
</gene>
<dbReference type="GO" id="GO:0016747">
    <property type="term" value="F:acyltransferase activity, transferring groups other than amino-acyl groups"/>
    <property type="evidence" value="ECO:0007669"/>
    <property type="project" value="InterPro"/>
</dbReference>
<dbReference type="Proteomes" id="UP000199623">
    <property type="component" value="Unassembled WGS sequence"/>
</dbReference>
<feature type="domain" description="N-acetyltransferase" evidence="1">
    <location>
        <begin position="138"/>
        <end position="276"/>
    </location>
</feature>
<keyword evidence="2" id="KW-0808">Transferase</keyword>
<evidence type="ECO:0000313" key="3">
    <source>
        <dbReference type="Proteomes" id="UP000199623"/>
    </source>
</evidence>
<dbReference type="SUPFAM" id="SSF55729">
    <property type="entry name" value="Acyl-CoA N-acyltransferases (Nat)"/>
    <property type="match status" value="1"/>
</dbReference>
<accession>A0A1G7SWD4</accession>
<dbReference type="InterPro" id="IPR016181">
    <property type="entry name" value="Acyl_CoA_acyltransferase"/>
</dbReference>
<dbReference type="EMBL" id="FNCC01000006">
    <property type="protein sequence ID" value="SDG27353.1"/>
    <property type="molecule type" value="Genomic_DNA"/>
</dbReference>
<dbReference type="Pfam" id="PF08445">
    <property type="entry name" value="FR47"/>
    <property type="match status" value="1"/>
</dbReference>
<dbReference type="Gene3D" id="3.40.630.30">
    <property type="match status" value="1"/>
</dbReference>
<sequence>MDFMDAFVHSSLESFDAATLARLAADPVRNTVALTSLDRLRRLPGEHPPTLITFHDGGQVVGSLVRTPPWPFQAADLPLEAVELAVRTAAEIDPDAPGVTGPRERSEAFATATGEKYTESIATRLYRLEELVEPAVEGTGRLATEDDVELLGAWRAEFLAEAVPEAPDEQTTEAVRSSLRLGNGHAVWEVDGTVAWAVASLPQSGMTRIGPVYTPPEHRRHGYGAAVSAMVTRWALERGATDVVLFADLVNPVSNSIYQRIGYRPVEDWAEFLWKR</sequence>
<dbReference type="AlphaFoldDB" id="A0A1G7SWD4"/>
<name>A0A1G7SWD4_9PSEU</name>
<evidence type="ECO:0000313" key="2">
    <source>
        <dbReference type="EMBL" id="SDG27353.1"/>
    </source>
</evidence>
<dbReference type="InterPro" id="IPR000182">
    <property type="entry name" value="GNAT_dom"/>
</dbReference>
<organism evidence="2 3">
    <name type="scientific">Lentzea fradiae</name>
    <dbReference type="NCBI Taxonomy" id="200378"/>
    <lineage>
        <taxon>Bacteria</taxon>
        <taxon>Bacillati</taxon>
        <taxon>Actinomycetota</taxon>
        <taxon>Actinomycetes</taxon>
        <taxon>Pseudonocardiales</taxon>
        <taxon>Pseudonocardiaceae</taxon>
        <taxon>Lentzea</taxon>
    </lineage>
</organism>
<keyword evidence="3" id="KW-1185">Reference proteome</keyword>
<reference evidence="3" key="1">
    <citation type="submission" date="2016-10" db="EMBL/GenBank/DDBJ databases">
        <authorList>
            <person name="Varghese N."/>
            <person name="Submissions S."/>
        </authorList>
    </citation>
    <scope>NUCLEOTIDE SEQUENCE [LARGE SCALE GENOMIC DNA]</scope>
    <source>
        <strain evidence="3">CGMCC 4.3506</strain>
    </source>
</reference>
<proteinExistence type="predicted"/>
<dbReference type="InterPro" id="IPR013653">
    <property type="entry name" value="GCN5-like_dom"/>
</dbReference>